<dbReference type="PANTHER" id="PTHR30055:SF235">
    <property type="entry name" value="TRANSCRIPTIONAL REGULATORY PROTEIN"/>
    <property type="match status" value="1"/>
</dbReference>
<dbReference type="Proteomes" id="UP000001219">
    <property type="component" value="Chromosome"/>
</dbReference>
<proteinExistence type="predicted"/>
<gene>
    <name evidence="4" type="ordered locus">Gbro_2723</name>
</gene>
<dbReference type="InterPro" id="IPR001647">
    <property type="entry name" value="HTH_TetR"/>
</dbReference>
<feature type="DNA-binding region" description="H-T-H motif" evidence="2">
    <location>
        <begin position="36"/>
        <end position="55"/>
    </location>
</feature>
<reference evidence="4 5" key="2">
    <citation type="journal article" date="2010" name="Stand. Genomic Sci.">
        <title>Complete genome sequence of Gordonia bronchialis type strain (3410).</title>
        <authorList>
            <person name="Ivanova N."/>
            <person name="Sikorski J."/>
            <person name="Jando M."/>
            <person name="Lapidus A."/>
            <person name="Nolan M."/>
            <person name="Lucas S."/>
            <person name="Del Rio T.G."/>
            <person name="Tice H."/>
            <person name="Copeland A."/>
            <person name="Cheng J.F."/>
            <person name="Chen F."/>
            <person name="Bruce D."/>
            <person name="Goodwin L."/>
            <person name="Pitluck S."/>
            <person name="Mavromatis K."/>
            <person name="Ovchinnikova G."/>
            <person name="Pati A."/>
            <person name="Chen A."/>
            <person name="Palaniappan K."/>
            <person name="Land M."/>
            <person name="Hauser L."/>
            <person name="Chang Y.J."/>
            <person name="Jeffries C.D."/>
            <person name="Chain P."/>
            <person name="Saunders E."/>
            <person name="Han C."/>
            <person name="Detter J.C."/>
            <person name="Brettin T."/>
            <person name="Rohde M."/>
            <person name="Goker M."/>
            <person name="Bristow J."/>
            <person name="Eisen J.A."/>
            <person name="Markowitz V."/>
            <person name="Hugenholtz P."/>
            <person name="Klenk H.P."/>
            <person name="Kyrpides N.C."/>
        </authorList>
    </citation>
    <scope>NUCLEOTIDE SEQUENCE [LARGE SCALE GENOMIC DNA]</scope>
    <source>
        <strain evidence="5">ATCC 25592 / DSM 43247 / BCRC 13721 / JCM 3198 / KCTC 3076 / NBRC 16047 / NCTC 10667</strain>
    </source>
</reference>
<evidence type="ECO:0000313" key="4">
    <source>
        <dbReference type="EMBL" id="ACY21941.1"/>
    </source>
</evidence>
<dbReference type="Gene3D" id="1.10.10.60">
    <property type="entry name" value="Homeodomain-like"/>
    <property type="match status" value="1"/>
</dbReference>
<dbReference type="STRING" id="526226.Gbro_2723"/>
<dbReference type="PRINTS" id="PR00455">
    <property type="entry name" value="HTHTETR"/>
</dbReference>
<evidence type="ECO:0000256" key="2">
    <source>
        <dbReference type="PROSITE-ProRule" id="PRU00335"/>
    </source>
</evidence>
<evidence type="ECO:0000256" key="1">
    <source>
        <dbReference type="ARBA" id="ARBA00023125"/>
    </source>
</evidence>
<dbReference type="HOGENOM" id="CLU_069356_10_0_11"/>
<feature type="domain" description="HTH tetR-type" evidence="3">
    <location>
        <begin position="13"/>
        <end position="73"/>
    </location>
</feature>
<sequence length="198" mass="21523">MVRSRGRPVGRDVDKRAAILSSSREMFSAKGFERTTIRAIASDAGVDPALVHHYFGTKDNLLVEALKPDIDMATYFAGIDADEGSVGTEFIRRVLTVWTEQPTVRNHLLAMLRISLSHDGVAARLRDAHIAMVTIALGDQVAPDDRERRLALIGTVLVGLGISRYILQVPALADATPDEIAARVGPVIDSYLRGTAHL</sequence>
<dbReference type="Pfam" id="PF17920">
    <property type="entry name" value="TetR_C_16"/>
    <property type="match status" value="1"/>
</dbReference>
<dbReference type="PANTHER" id="PTHR30055">
    <property type="entry name" value="HTH-TYPE TRANSCRIPTIONAL REGULATOR RUTR"/>
    <property type="match status" value="1"/>
</dbReference>
<dbReference type="SUPFAM" id="SSF48498">
    <property type="entry name" value="Tetracyclin repressor-like, C-terminal domain"/>
    <property type="match status" value="1"/>
</dbReference>
<dbReference type="AlphaFoldDB" id="D0L846"/>
<keyword evidence="1 2" id="KW-0238">DNA-binding</keyword>
<dbReference type="InterPro" id="IPR050109">
    <property type="entry name" value="HTH-type_TetR-like_transc_reg"/>
</dbReference>
<dbReference type="GO" id="GO:0000976">
    <property type="term" value="F:transcription cis-regulatory region binding"/>
    <property type="evidence" value="ECO:0007669"/>
    <property type="project" value="TreeGrafter"/>
</dbReference>
<accession>D0L846</accession>
<dbReference type="Gene3D" id="1.10.357.10">
    <property type="entry name" value="Tetracycline Repressor, domain 2"/>
    <property type="match status" value="1"/>
</dbReference>
<dbReference type="RefSeq" id="WP_012834463.1">
    <property type="nucleotide sequence ID" value="NC_013441.1"/>
</dbReference>
<dbReference type="EMBL" id="CP001802">
    <property type="protein sequence ID" value="ACY21941.1"/>
    <property type="molecule type" value="Genomic_DNA"/>
</dbReference>
<dbReference type="KEGG" id="gbr:Gbro_2723"/>
<dbReference type="PROSITE" id="PS50977">
    <property type="entry name" value="HTH_TETR_2"/>
    <property type="match status" value="1"/>
</dbReference>
<evidence type="ECO:0000259" key="3">
    <source>
        <dbReference type="PROSITE" id="PS50977"/>
    </source>
</evidence>
<reference evidence="5" key="1">
    <citation type="submission" date="2009-10" db="EMBL/GenBank/DDBJ databases">
        <title>The complete chromosome of Gordonia bronchialis DSM 43247.</title>
        <authorList>
            <consortium name="US DOE Joint Genome Institute (JGI-PGF)"/>
            <person name="Lucas S."/>
            <person name="Copeland A."/>
            <person name="Lapidus A."/>
            <person name="Glavina del Rio T."/>
            <person name="Dalin E."/>
            <person name="Tice H."/>
            <person name="Bruce D."/>
            <person name="Goodwin L."/>
            <person name="Pitluck S."/>
            <person name="Kyrpides N."/>
            <person name="Mavromatis K."/>
            <person name="Ivanova N."/>
            <person name="Ovchinnikova G."/>
            <person name="Saunders E."/>
            <person name="Brettin T."/>
            <person name="Detter J.C."/>
            <person name="Han C."/>
            <person name="Larimer F."/>
            <person name="Land M."/>
            <person name="Hauser L."/>
            <person name="Markowitz V."/>
            <person name="Cheng J.-F."/>
            <person name="Hugenholtz P."/>
            <person name="Woyke T."/>
            <person name="Wu D."/>
            <person name="Jando M."/>
            <person name="Schneider S."/>
            <person name="Goeker M."/>
            <person name="Klenk H.-P."/>
            <person name="Eisen J.A."/>
        </authorList>
    </citation>
    <scope>NUCLEOTIDE SEQUENCE [LARGE SCALE GENOMIC DNA]</scope>
    <source>
        <strain evidence="5">ATCC 25592 / DSM 43247 / BCRC 13721 / JCM 3198 / KCTC 3076 / NBRC 16047 / NCTC 10667</strain>
    </source>
</reference>
<dbReference type="SUPFAM" id="SSF46689">
    <property type="entry name" value="Homeodomain-like"/>
    <property type="match status" value="1"/>
</dbReference>
<keyword evidence="5" id="KW-1185">Reference proteome</keyword>
<dbReference type="Pfam" id="PF00440">
    <property type="entry name" value="TetR_N"/>
    <property type="match status" value="1"/>
</dbReference>
<dbReference type="GO" id="GO:0003700">
    <property type="term" value="F:DNA-binding transcription factor activity"/>
    <property type="evidence" value="ECO:0007669"/>
    <property type="project" value="TreeGrafter"/>
</dbReference>
<protein>
    <submittedName>
        <fullName evidence="4">Regulatory protein TetR</fullName>
    </submittedName>
</protein>
<dbReference type="InterPro" id="IPR036271">
    <property type="entry name" value="Tet_transcr_reg_TetR-rel_C_sf"/>
</dbReference>
<dbReference type="InterPro" id="IPR009057">
    <property type="entry name" value="Homeodomain-like_sf"/>
</dbReference>
<evidence type="ECO:0000313" key="5">
    <source>
        <dbReference type="Proteomes" id="UP000001219"/>
    </source>
</evidence>
<dbReference type="eggNOG" id="COG1309">
    <property type="taxonomic scope" value="Bacteria"/>
</dbReference>
<organism evidence="4 5">
    <name type="scientific">Gordonia bronchialis (strain ATCC 25592 / DSM 43247 / BCRC 13721 / JCM 3198 / KCTC 3076 / NBRC 16047 / NCTC 10667)</name>
    <name type="common">Rhodococcus bronchialis</name>
    <dbReference type="NCBI Taxonomy" id="526226"/>
    <lineage>
        <taxon>Bacteria</taxon>
        <taxon>Bacillati</taxon>
        <taxon>Actinomycetota</taxon>
        <taxon>Actinomycetes</taxon>
        <taxon>Mycobacteriales</taxon>
        <taxon>Gordoniaceae</taxon>
        <taxon>Gordonia</taxon>
    </lineage>
</organism>
<name>D0L846_GORB4</name>
<dbReference type="InterPro" id="IPR041678">
    <property type="entry name" value="TetR_C_16"/>
</dbReference>